<proteinExistence type="predicted"/>
<accession>A0A1H3TJY9</accession>
<dbReference type="AlphaFoldDB" id="A0A1H3TJY9"/>
<evidence type="ECO:0000313" key="1">
    <source>
        <dbReference type="EMBL" id="SDZ50632.1"/>
    </source>
</evidence>
<name>A0A1H3TJY9_9BACI</name>
<reference evidence="2" key="1">
    <citation type="submission" date="2016-10" db="EMBL/GenBank/DDBJ databases">
        <authorList>
            <person name="Varghese N."/>
            <person name="Submissions S."/>
        </authorList>
    </citation>
    <scope>NUCLEOTIDE SEQUENCE [LARGE SCALE GENOMIC DNA]</scope>
    <source>
        <strain evidence="2">SP</strain>
    </source>
</reference>
<sequence>MDINQLIKICNELGIKIVVSNGIVREDKGYYENYHQVEKKGDNWYYSIMNFEGRQEPELKDIKEFIDEKEAIKYYFIKILYQFYFETIFPSNNPVFEINTIEGLKSYFKKLGIIEDYYSLNVIKPQSVLAEFIDNKIVVSYIDEKNQKKFATIPLNLEDGIFEMFKLTYSLHLFKKVEKEFLQRKILTEKFNDNDIELFIK</sequence>
<gene>
    <name evidence="1" type="ORF">SAMN05421736_11536</name>
</gene>
<dbReference type="OrthoDB" id="2855529at2"/>
<evidence type="ECO:0000313" key="2">
    <source>
        <dbReference type="Proteomes" id="UP000198935"/>
    </source>
</evidence>
<keyword evidence="2" id="KW-1185">Reference proteome</keyword>
<protein>
    <submittedName>
        <fullName evidence="1">Uncharacterized protein</fullName>
    </submittedName>
</protein>
<dbReference type="EMBL" id="FNPI01000015">
    <property type="protein sequence ID" value="SDZ50632.1"/>
    <property type="molecule type" value="Genomic_DNA"/>
</dbReference>
<dbReference type="Proteomes" id="UP000198935">
    <property type="component" value="Unassembled WGS sequence"/>
</dbReference>
<organism evidence="1 2">
    <name type="scientific">Evansella caseinilytica</name>
    <dbReference type="NCBI Taxonomy" id="1503961"/>
    <lineage>
        <taxon>Bacteria</taxon>
        <taxon>Bacillati</taxon>
        <taxon>Bacillota</taxon>
        <taxon>Bacilli</taxon>
        <taxon>Bacillales</taxon>
        <taxon>Bacillaceae</taxon>
        <taxon>Evansella</taxon>
    </lineage>
</organism>